<organism evidence="3 4">
    <name type="scientific">Candidatus Tokpelaia hoelldobleri</name>
    <dbReference type="NCBI Taxonomy" id="1902579"/>
    <lineage>
        <taxon>Bacteria</taxon>
        <taxon>Pseudomonadati</taxon>
        <taxon>Pseudomonadota</taxon>
        <taxon>Alphaproteobacteria</taxon>
        <taxon>Hyphomicrobiales</taxon>
        <taxon>Candidatus Tokpelaia</taxon>
    </lineage>
</organism>
<reference evidence="3 4" key="2">
    <citation type="journal article" date="2016" name="Sci. Rep.">
        <title>The genome of Rhizobiales bacteria in predatory ants reveals urease gene functions but no genes for nitrogen fixation.</title>
        <authorList>
            <person name="Neuvonen M.M."/>
            <person name="Tamarit D."/>
            <person name="Naslund K."/>
            <person name="Liebig J."/>
            <person name="Feldhaar H."/>
            <person name="Moran N.A."/>
            <person name="Guy L."/>
            <person name="Andersson S.G."/>
        </authorList>
    </citation>
    <scope>NUCLEOTIDE SEQUENCE [LARGE SCALE GENOMIC DNA]</scope>
    <source>
        <strain evidence="3 4">Hsal</strain>
    </source>
</reference>
<name>A0A1U9JVI0_9HYPH</name>
<dbReference type="PANTHER" id="PTHR46112">
    <property type="entry name" value="AMINOPEPTIDASE"/>
    <property type="match status" value="1"/>
</dbReference>
<dbReference type="Pfam" id="PF00557">
    <property type="entry name" value="Peptidase_M24"/>
    <property type="match status" value="1"/>
</dbReference>
<evidence type="ECO:0000313" key="4">
    <source>
        <dbReference type="Proteomes" id="UP000188912"/>
    </source>
</evidence>
<dbReference type="CDD" id="cd01066">
    <property type="entry name" value="APP_MetAP"/>
    <property type="match status" value="1"/>
</dbReference>
<dbReference type="AlphaFoldDB" id="A0A1U9JVI0"/>
<dbReference type="InterPro" id="IPR050659">
    <property type="entry name" value="Peptidase_M24B"/>
</dbReference>
<proteinExistence type="predicted"/>
<keyword evidence="4" id="KW-1185">Reference proteome</keyword>
<evidence type="ECO:0000259" key="1">
    <source>
        <dbReference type="Pfam" id="PF00557"/>
    </source>
</evidence>
<dbReference type="InterPro" id="IPR029149">
    <property type="entry name" value="Creatin/AminoP/Spt16_N"/>
</dbReference>
<dbReference type="Gene3D" id="3.90.230.10">
    <property type="entry name" value="Creatinase/methionine aminopeptidase superfamily"/>
    <property type="match status" value="1"/>
</dbReference>
<dbReference type="Proteomes" id="UP000188912">
    <property type="component" value="Chromosome"/>
</dbReference>
<protein>
    <submittedName>
        <fullName evidence="3">Xaa-Pro dipeptidase</fullName>
    </submittedName>
</protein>
<accession>A0A1U9JVI0</accession>
<dbReference type="InterPro" id="IPR000994">
    <property type="entry name" value="Pept_M24"/>
</dbReference>
<evidence type="ECO:0000313" key="3">
    <source>
        <dbReference type="EMBL" id="AQS41887.1"/>
    </source>
</evidence>
<dbReference type="STRING" id="1902579.BHV28_12010"/>
<dbReference type="Gene3D" id="3.40.350.10">
    <property type="entry name" value="Creatinase/prolidase N-terminal domain"/>
    <property type="match status" value="1"/>
</dbReference>
<evidence type="ECO:0000259" key="2">
    <source>
        <dbReference type="Pfam" id="PF01321"/>
    </source>
</evidence>
<feature type="domain" description="Peptidase M24" evidence="1">
    <location>
        <begin position="161"/>
        <end position="366"/>
    </location>
</feature>
<dbReference type="Pfam" id="PF01321">
    <property type="entry name" value="Creatinase_N"/>
    <property type="match status" value="1"/>
</dbReference>
<dbReference type="SUPFAM" id="SSF55920">
    <property type="entry name" value="Creatinase/aminopeptidase"/>
    <property type="match status" value="1"/>
</dbReference>
<dbReference type="InterPro" id="IPR000587">
    <property type="entry name" value="Creatinase_N"/>
</dbReference>
<gene>
    <name evidence="3" type="ORF">BHV28_12010</name>
</gene>
<dbReference type="EMBL" id="CP017315">
    <property type="protein sequence ID" value="AQS41887.1"/>
    <property type="molecule type" value="Genomic_DNA"/>
</dbReference>
<sequence>MSLWFSAEEYKRRRNTLLSHLKKDKLDAVLLFAQESMYWLTGYETFGFCLFQCLVVKADGEQVLLTRAPDLRQAQATSNITNIVVWQDGQDANPALDLRNLLNDLGLLGCRVGIEYRAHGLTGADCRRLDEQLANFAKIIDISGMVDHLRLVKSDEEIAFVRKAAALTDEGLKTALKLVRKGANEADILTALTHANFSGGGDFPANDYVIGSGSDALLCRSHSGRRKLAARDQLTLEWSGVFRHYHAPMMRTVLVGKPDPRHIELYEAADTAMTALEKAMQPTTSFGSLFDIYARIIEDHNLTRHRFNACGYPVGARFAPSWMEDGQIQSGNNTPIKPGMVLLVHAMLFDSDATIAMAMAQTYLITQNGAKSLSHHPRELIVK</sequence>
<dbReference type="SUPFAM" id="SSF53092">
    <property type="entry name" value="Creatinase/prolidase N-terminal domain"/>
    <property type="match status" value="1"/>
</dbReference>
<dbReference type="KEGG" id="thd:BHV28_12010"/>
<dbReference type="InterPro" id="IPR036005">
    <property type="entry name" value="Creatinase/aminopeptidase-like"/>
</dbReference>
<reference evidence="3 4" key="1">
    <citation type="journal article" date="2010" name="Science">
        <title>Genomic comparison of the ants Camponotus floridanus and Harpegnathos saltator.</title>
        <authorList>
            <person name="Bonasio R."/>
            <person name="Zhang G."/>
            <person name="Ye C."/>
            <person name="Mutti N.S."/>
            <person name="Fang X."/>
            <person name="Qin N."/>
            <person name="Donahue G."/>
            <person name="Yang P."/>
            <person name="Li Q."/>
            <person name="Li C."/>
            <person name="Zhang P."/>
            <person name="Huang Z."/>
            <person name="Berger S.L."/>
            <person name="Reinberg D."/>
            <person name="Wang J."/>
            <person name="Liebig J."/>
        </authorList>
    </citation>
    <scope>NUCLEOTIDE SEQUENCE [LARGE SCALE GENOMIC DNA]</scope>
    <source>
        <strain evidence="3 4">Hsal</strain>
    </source>
</reference>
<feature type="domain" description="Creatinase N-terminal" evidence="2">
    <location>
        <begin position="13"/>
        <end position="152"/>
    </location>
</feature>
<dbReference type="PANTHER" id="PTHR46112:SF2">
    <property type="entry name" value="XAA-PRO AMINOPEPTIDASE P-RELATED"/>
    <property type="match status" value="1"/>
</dbReference>